<dbReference type="Pfam" id="PF13181">
    <property type="entry name" value="TPR_8"/>
    <property type="match status" value="1"/>
</dbReference>
<dbReference type="Proteomes" id="UP000271783">
    <property type="component" value="Unassembled WGS sequence"/>
</dbReference>
<reference evidence="4 5" key="1">
    <citation type="submission" date="2018-11" db="EMBL/GenBank/DDBJ databases">
        <title>Genomic Encyclopedia of Type Strains, Phase IV (KMG-IV): sequencing the most valuable type-strain genomes for metagenomic binning, comparative biology and taxonomic classification.</title>
        <authorList>
            <person name="Goeker M."/>
        </authorList>
    </citation>
    <scope>NUCLEOTIDE SEQUENCE [LARGE SCALE GENOMIC DNA]</scope>
    <source>
        <strain evidence="4 5">DSM 11977</strain>
    </source>
</reference>
<dbReference type="RefSeq" id="WP_069575511.1">
    <property type="nucleotide sequence ID" value="NZ_RKRG01000004.1"/>
</dbReference>
<feature type="repeat" description="TPR" evidence="3">
    <location>
        <begin position="200"/>
        <end position="233"/>
    </location>
</feature>
<dbReference type="PROSITE" id="PS50005">
    <property type="entry name" value="TPR"/>
    <property type="match status" value="2"/>
</dbReference>
<feature type="repeat" description="TPR" evidence="3">
    <location>
        <begin position="132"/>
        <end position="165"/>
    </location>
</feature>
<accession>A0A3N5AZB6</accession>
<keyword evidence="1" id="KW-0677">Repeat</keyword>
<gene>
    <name evidence="4" type="ORF">EDC42_1691</name>
</gene>
<dbReference type="InterPro" id="IPR051685">
    <property type="entry name" value="Ycf3/AcsC/BcsC/TPR_MFPF"/>
</dbReference>
<dbReference type="InterPro" id="IPR011990">
    <property type="entry name" value="TPR-like_helical_dom_sf"/>
</dbReference>
<evidence type="ECO:0000313" key="5">
    <source>
        <dbReference type="Proteomes" id="UP000271783"/>
    </source>
</evidence>
<dbReference type="Gene3D" id="1.25.40.10">
    <property type="entry name" value="Tetratricopeptide repeat domain"/>
    <property type="match status" value="1"/>
</dbReference>
<evidence type="ECO:0000256" key="3">
    <source>
        <dbReference type="PROSITE-ProRule" id="PRU00339"/>
    </source>
</evidence>
<dbReference type="InterPro" id="IPR019734">
    <property type="entry name" value="TPR_rpt"/>
</dbReference>
<evidence type="ECO:0000256" key="1">
    <source>
        <dbReference type="ARBA" id="ARBA00022737"/>
    </source>
</evidence>
<dbReference type="PANTHER" id="PTHR44943">
    <property type="entry name" value="CELLULOSE SYNTHASE OPERON PROTEIN C"/>
    <property type="match status" value="1"/>
</dbReference>
<organism evidence="4 5">
    <name type="scientific">Methanobrevibacter gottschalkii DSM 11977</name>
    <dbReference type="NCBI Taxonomy" id="1122229"/>
    <lineage>
        <taxon>Archaea</taxon>
        <taxon>Methanobacteriati</taxon>
        <taxon>Methanobacteriota</taxon>
        <taxon>Methanomada group</taxon>
        <taxon>Methanobacteria</taxon>
        <taxon>Methanobacteriales</taxon>
        <taxon>Methanobacteriaceae</taxon>
        <taxon>Methanobrevibacter</taxon>
    </lineage>
</organism>
<dbReference type="SMART" id="SM00028">
    <property type="entry name" value="TPR"/>
    <property type="match status" value="5"/>
</dbReference>
<dbReference type="Pfam" id="PF07719">
    <property type="entry name" value="TPR_2"/>
    <property type="match status" value="1"/>
</dbReference>
<proteinExistence type="predicted"/>
<dbReference type="InterPro" id="IPR013105">
    <property type="entry name" value="TPR_2"/>
</dbReference>
<evidence type="ECO:0000256" key="2">
    <source>
        <dbReference type="ARBA" id="ARBA00022803"/>
    </source>
</evidence>
<dbReference type="EMBL" id="RKRG01000004">
    <property type="protein sequence ID" value="RPF50414.1"/>
    <property type="molecule type" value="Genomic_DNA"/>
</dbReference>
<sequence length="250" mass="29333">MIEIHDKLGTLDELLVIIDDLLLDERYDYNELLVQKGNILSIQGKDKIAMKCFDKVLQDDSTNLWAYYFKCYVLNKSDDLSNFDKLFSMVKSQSPDEYYIWLLIGVLFSRNDRFDDALYCIDESINRYDGQEDSWLYKGLIFYEMGKYDEALSAIDIALKINPKDSYLYLTKSVILNAMEKYDGAIFYSNKCLELDKNNVLCLYNLSLSLYNQNKFDESLKYCESALKIDPNYCLSLNLYAEILRHKKKV</sequence>
<dbReference type="AlphaFoldDB" id="A0A3N5AZB6"/>
<evidence type="ECO:0000313" key="4">
    <source>
        <dbReference type="EMBL" id="RPF50414.1"/>
    </source>
</evidence>
<comment type="caution">
    <text evidence="4">The sequence shown here is derived from an EMBL/GenBank/DDBJ whole genome shotgun (WGS) entry which is preliminary data.</text>
</comment>
<dbReference type="SUPFAM" id="SSF48452">
    <property type="entry name" value="TPR-like"/>
    <property type="match status" value="1"/>
</dbReference>
<dbReference type="PROSITE" id="PS50293">
    <property type="entry name" value="TPR_REGION"/>
    <property type="match status" value="1"/>
</dbReference>
<protein>
    <submittedName>
        <fullName evidence="4">Tetratricopeptide repeat protein</fullName>
    </submittedName>
</protein>
<name>A0A3N5AZB6_9EURY</name>
<keyword evidence="2 3" id="KW-0802">TPR repeat</keyword>
<dbReference type="Pfam" id="PF00515">
    <property type="entry name" value="TPR_1"/>
    <property type="match status" value="1"/>
</dbReference>
<dbReference type="PANTHER" id="PTHR44943:SF8">
    <property type="entry name" value="TPR REPEAT-CONTAINING PROTEIN MJ0263"/>
    <property type="match status" value="1"/>
</dbReference>
<keyword evidence="5" id="KW-1185">Reference proteome</keyword>